<feature type="domain" description="DUF112" evidence="2">
    <location>
        <begin position="13"/>
        <end position="429"/>
    </location>
</feature>
<feature type="transmembrane region" description="Helical" evidence="1">
    <location>
        <begin position="187"/>
        <end position="209"/>
    </location>
</feature>
<dbReference type="Proteomes" id="UP001205748">
    <property type="component" value="Unassembled WGS sequence"/>
</dbReference>
<evidence type="ECO:0000313" key="4">
    <source>
        <dbReference type="Proteomes" id="UP001205748"/>
    </source>
</evidence>
<feature type="transmembrane region" description="Helical" evidence="1">
    <location>
        <begin position="439"/>
        <end position="458"/>
    </location>
</feature>
<sequence>MTITPILLIQAFLAAFVGGILFSIIGIIPGTDETATMAPLTLILVLLGLHPVVLFSWFIGIIVAMQISHTIPTAMAALPGSTMAVPMVLNSSIAKRMGIPHIAMKKMAAGSLIGSIIAVPISIIAAMVLAPLGDVIEPYIGLIFTLGAAFIAYMSSAKWGAVIALFPFAFLIQGFQRLSVEATGTTLFISIFMGITIGPMISEVFNVFVPSLRNKQMRDKENDIFLAPEGKGNRSIIPNPFKIFTKKQKRDIAASSAISATTFTFSPVGMTVLLGELFGGKRKELYDRVTGTLGIQDAVSNATYIGELIIPLLAFGIPLSPVALGPAAALFNAPPVFTIDPVNNLHSYLGMGDYLLYGFIGVVGGALIAYPMAIRKARAWTEMMFRKISHEALIGAFMGLIFMLAYYEAGVFGVFVALFIGFFGGILHNIFGIHTGVQFMAYYASGWIVTNLIALSGLF</sequence>
<feature type="transmembrane region" description="Helical" evidence="1">
    <location>
        <begin position="136"/>
        <end position="154"/>
    </location>
</feature>
<proteinExistence type="predicted"/>
<name>A0AAE3HJ65_9FIRM</name>
<keyword evidence="1" id="KW-0472">Membrane</keyword>
<feature type="transmembrane region" description="Helical" evidence="1">
    <location>
        <begin position="71"/>
        <end position="89"/>
    </location>
</feature>
<keyword evidence="1" id="KW-0812">Transmembrane</keyword>
<dbReference type="InterPro" id="IPR002823">
    <property type="entry name" value="DUF112_TM"/>
</dbReference>
<keyword evidence="4" id="KW-1185">Reference proteome</keyword>
<dbReference type="EMBL" id="JANKAS010000014">
    <property type="protein sequence ID" value="MCR1899839.1"/>
    <property type="molecule type" value="Genomic_DNA"/>
</dbReference>
<accession>A0AAE3HJ65</accession>
<feature type="transmembrane region" description="Helical" evidence="1">
    <location>
        <begin position="354"/>
        <end position="373"/>
    </location>
</feature>
<dbReference type="AlphaFoldDB" id="A0AAE3HJ65"/>
<dbReference type="RefSeq" id="WP_257532570.1">
    <property type="nucleotide sequence ID" value="NZ_JANKAS010000014.1"/>
</dbReference>
<comment type="caution">
    <text evidence="3">The sequence shown here is derived from an EMBL/GenBank/DDBJ whole genome shotgun (WGS) entry which is preliminary data.</text>
</comment>
<feature type="transmembrane region" description="Helical" evidence="1">
    <location>
        <begin position="109"/>
        <end position="130"/>
    </location>
</feature>
<feature type="transmembrane region" description="Helical" evidence="1">
    <location>
        <begin position="40"/>
        <end position="65"/>
    </location>
</feature>
<feature type="transmembrane region" description="Helical" evidence="1">
    <location>
        <begin position="394"/>
        <end position="427"/>
    </location>
</feature>
<reference evidence="3" key="1">
    <citation type="submission" date="2022-07" db="EMBL/GenBank/DDBJ databases">
        <title>Enhanced cultured diversity of the mouse gut microbiota enables custom-made synthetic communities.</title>
        <authorList>
            <person name="Afrizal A."/>
        </authorList>
    </citation>
    <scope>NUCLEOTIDE SEQUENCE</scope>
    <source>
        <strain evidence="3">DSM 28593</strain>
    </source>
</reference>
<evidence type="ECO:0000256" key="1">
    <source>
        <dbReference type="SAM" id="Phobius"/>
    </source>
</evidence>
<feature type="transmembrane region" description="Helical" evidence="1">
    <location>
        <begin position="252"/>
        <end position="274"/>
    </location>
</feature>
<gene>
    <name evidence="3" type="ORF">NSA47_12735</name>
</gene>
<feature type="transmembrane region" description="Helical" evidence="1">
    <location>
        <begin position="6"/>
        <end position="28"/>
    </location>
</feature>
<keyword evidence="1" id="KW-1133">Transmembrane helix</keyword>
<protein>
    <submittedName>
        <fullName evidence="3">Tripartite tricarboxylate transporter permease</fullName>
    </submittedName>
</protein>
<evidence type="ECO:0000313" key="3">
    <source>
        <dbReference type="EMBL" id="MCR1899839.1"/>
    </source>
</evidence>
<feature type="transmembrane region" description="Helical" evidence="1">
    <location>
        <begin position="159"/>
        <end position="175"/>
    </location>
</feature>
<evidence type="ECO:0000259" key="2">
    <source>
        <dbReference type="Pfam" id="PF01970"/>
    </source>
</evidence>
<organism evidence="3 4">
    <name type="scientific">Irregularibacter muris</name>
    <dbReference type="NCBI Taxonomy" id="1796619"/>
    <lineage>
        <taxon>Bacteria</taxon>
        <taxon>Bacillati</taxon>
        <taxon>Bacillota</taxon>
        <taxon>Clostridia</taxon>
        <taxon>Eubacteriales</taxon>
        <taxon>Eubacteriaceae</taxon>
        <taxon>Irregularibacter</taxon>
    </lineage>
</organism>
<dbReference type="Pfam" id="PF01970">
    <property type="entry name" value="TctA"/>
    <property type="match status" value="1"/>
</dbReference>